<comment type="similarity">
    <text evidence="1 3">Belongs to the bacterial flagellin family.</text>
</comment>
<dbReference type="GO" id="GO:0005198">
    <property type="term" value="F:structural molecule activity"/>
    <property type="evidence" value="ECO:0007669"/>
    <property type="project" value="UniProtKB-UniRule"/>
</dbReference>
<dbReference type="Pfam" id="PF00669">
    <property type="entry name" value="Flagellin_N"/>
    <property type="match status" value="1"/>
</dbReference>
<evidence type="ECO:0000259" key="5">
    <source>
        <dbReference type="Pfam" id="PF00700"/>
    </source>
</evidence>
<dbReference type="PRINTS" id="PR00207">
    <property type="entry name" value="FLAGELLIN"/>
</dbReference>
<organism evidence="6 7">
    <name type="scientific">Notoacmeibacter marinus</name>
    <dbReference type="NCBI Taxonomy" id="1876515"/>
    <lineage>
        <taxon>Bacteria</taxon>
        <taxon>Pseudomonadati</taxon>
        <taxon>Pseudomonadota</taxon>
        <taxon>Alphaproteobacteria</taxon>
        <taxon>Hyphomicrobiales</taxon>
        <taxon>Notoacmeibacteraceae</taxon>
        <taxon>Notoacmeibacter</taxon>
    </lineage>
</organism>
<comment type="subcellular location">
    <subcellularLocation>
        <location evidence="3">Secreted</location>
    </subcellularLocation>
    <subcellularLocation>
        <location evidence="3">Bacterial flagellum</location>
    </subcellularLocation>
</comment>
<dbReference type="PANTHER" id="PTHR42792">
    <property type="entry name" value="FLAGELLIN"/>
    <property type="match status" value="1"/>
</dbReference>
<feature type="domain" description="Flagellin C-terminal" evidence="5">
    <location>
        <begin position="223"/>
        <end position="308"/>
    </location>
</feature>
<name>A0A231V2S1_9HYPH</name>
<evidence type="ECO:0000256" key="2">
    <source>
        <dbReference type="ARBA" id="ARBA00023143"/>
    </source>
</evidence>
<dbReference type="GO" id="GO:0005576">
    <property type="term" value="C:extracellular region"/>
    <property type="evidence" value="ECO:0007669"/>
    <property type="project" value="UniProtKB-SubCell"/>
</dbReference>
<gene>
    <name evidence="6" type="ORF">B7H23_06185</name>
</gene>
<dbReference type="InterPro" id="IPR001029">
    <property type="entry name" value="Flagellin_N"/>
</dbReference>
<feature type="domain" description="Flagellin N-terminal" evidence="4">
    <location>
        <begin position="4"/>
        <end position="135"/>
    </location>
</feature>
<dbReference type="Proteomes" id="UP000215405">
    <property type="component" value="Unassembled WGS sequence"/>
</dbReference>
<dbReference type="RefSeq" id="WP_094076438.1">
    <property type="nucleotide sequence ID" value="NZ_NBYO01000001.1"/>
</dbReference>
<keyword evidence="7" id="KW-1185">Reference proteome</keyword>
<comment type="caution">
    <text evidence="6">The sequence shown here is derived from an EMBL/GenBank/DDBJ whole genome shotgun (WGS) entry which is preliminary data.</text>
</comment>
<keyword evidence="6" id="KW-0282">Flagellum</keyword>
<dbReference type="Pfam" id="PF00700">
    <property type="entry name" value="Flagellin_C"/>
    <property type="match status" value="1"/>
</dbReference>
<proteinExistence type="inferred from homology"/>
<dbReference type="InterPro" id="IPR046358">
    <property type="entry name" value="Flagellin_C"/>
</dbReference>
<keyword evidence="6" id="KW-0969">Cilium</keyword>
<evidence type="ECO:0000256" key="1">
    <source>
        <dbReference type="ARBA" id="ARBA00005709"/>
    </source>
</evidence>
<dbReference type="OrthoDB" id="8328560at2"/>
<keyword evidence="2 3" id="KW-0975">Bacterial flagellum</keyword>
<evidence type="ECO:0000256" key="3">
    <source>
        <dbReference type="RuleBase" id="RU362073"/>
    </source>
</evidence>
<evidence type="ECO:0000313" key="6">
    <source>
        <dbReference type="EMBL" id="OXT02483.1"/>
    </source>
</evidence>
<keyword evidence="6" id="KW-0966">Cell projection</keyword>
<dbReference type="InterPro" id="IPR001492">
    <property type="entry name" value="Flagellin"/>
</dbReference>
<dbReference type="Gene3D" id="1.20.1330.10">
    <property type="entry name" value="f41 fragment of flagellin, N-terminal domain"/>
    <property type="match status" value="1"/>
</dbReference>
<dbReference type="AlphaFoldDB" id="A0A231V2S1"/>
<dbReference type="SUPFAM" id="SSF64518">
    <property type="entry name" value="Phase 1 flagellin"/>
    <property type="match status" value="1"/>
</dbReference>
<dbReference type="EMBL" id="NBYO01000001">
    <property type="protein sequence ID" value="OXT02483.1"/>
    <property type="molecule type" value="Genomic_DNA"/>
</dbReference>
<evidence type="ECO:0000259" key="4">
    <source>
        <dbReference type="Pfam" id="PF00669"/>
    </source>
</evidence>
<dbReference type="NCBIfam" id="NF009329">
    <property type="entry name" value="PRK12687.1"/>
    <property type="match status" value="1"/>
</dbReference>
<keyword evidence="3" id="KW-0964">Secreted</keyword>
<accession>A0A231V2S1</accession>
<protein>
    <recommendedName>
        <fullName evidence="3">Flagellin</fullName>
    </recommendedName>
</protein>
<evidence type="ECO:0000313" key="7">
    <source>
        <dbReference type="Proteomes" id="UP000215405"/>
    </source>
</evidence>
<dbReference type="GO" id="GO:0009288">
    <property type="term" value="C:bacterial-type flagellum"/>
    <property type="evidence" value="ECO:0007669"/>
    <property type="project" value="UniProtKB-SubCell"/>
</dbReference>
<dbReference type="PANTHER" id="PTHR42792:SF2">
    <property type="entry name" value="FLAGELLIN"/>
    <property type="match status" value="1"/>
</dbReference>
<comment type="function">
    <text evidence="3">Flagellin is the subunit protein which polymerizes to form the filaments of bacterial flagella.</text>
</comment>
<reference evidence="7" key="1">
    <citation type="journal article" date="2017" name="Int. J. Syst. Evol. Microbiol.">
        <title>Notoacmeibacter marinus gen. nov., sp. nov., isolated from the gut of a limpet and proposal of Notoacmeibacteraceae fam. nov. in the order Rhizobiales of the class Alphaproteobacteria.</title>
        <authorList>
            <person name="Huang Z."/>
            <person name="Guo F."/>
            <person name="Lai Q."/>
        </authorList>
    </citation>
    <scope>NUCLEOTIDE SEQUENCE [LARGE SCALE GENOMIC DNA]</scope>
    <source>
        <strain evidence="7">XMTR2A4</strain>
    </source>
</reference>
<sequence>MTSIRTNSAAMVALRTLETTNKALEDTQKRISTGYRVAEAADNAAYWSIATVMKSDKAALSTVQDALGLGTAKIDVTYTAINSAIDVVDSIKSKLVAAREPGVDKEKIQDEIKQLQEQLVGIAESASFSGENWLNVNSANAGYSSTEEIVSSFNRTGSAVTVDTIDIDISTLALMDGNPAVGADGLLEKTTTSGTGATAVTFSILTLDITAANVTDATIDDMIDFVHSAFTDLTNGASDLGAMKSRLSMQTDFVATLIDAMTRGISALIDADMSEESTRLQALQTQQQLGVQSLSIANASAQNILALFQG</sequence>